<dbReference type="Proteomes" id="UP000215145">
    <property type="component" value="Unassembled WGS sequence"/>
</dbReference>
<evidence type="ECO:0000259" key="4">
    <source>
        <dbReference type="PROSITE" id="PS50949"/>
    </source>
</evidence>
<accession>A0A229NYR6</accession>
<protein>
    <submittedName>
        <fullName evidence="5">GntR family transcriptional regulator</fullName>
    </submittedName>
</protein>
<dbReference type="OrthoDB" id="9801546at2"/>
<organism evidence="5 6">
    <name type="scientific">Paenibacillus herberti</name>
    <dbReference type="NCBI Taxonomy" id="1619309"/>
    <lineage>
        <taxon>Bacteria</taxon>
        <taxon>Bacillati</taxon>
        <taxon>Bacillota</taxon>
        <taxon>Bacilli</taxon>
        <taxon>Bacillales</taxon>
        <taxon>Paenibacillaceae</taxon>
        <taxon>Paenibacillus</taxon>
    </lineage>
</organism>
<dbReference type="Gene3D" id="1.10.10.10">
    <property type="entry name" value="Winged helix-like DNA-binding domain superfamily/Winged helix DNA-binding domain"/>
    <property type="match status" value="1"/>
</dbReference>
<proteinExistence type="predicted"/>
<dbReference type="AlphaFoldDB" id="A0A229NYR6"/>
<reference evidence="5 6" key="1">
    <citation type="submission" date="2017-07" db="EMBL/GenBank/DDBJ databases">
        <title>Paenibacillus herberti R33 genome sequencing and assembly.</title>
        <authorList>
            <person name="Su W."/>
        </authorList>
    </citation>
    <scope>NUCLEOTIDE SEQUENCE [LARGE SCALE GENOMIC DNA]</scope>
    <source>
        <strain evidence="5 6">R33</strain>
    </source>
</reference>
<keyword evidence="3" id="KW-0804">Transcription</keyword>
<dbReference type="CDD" id="cd07377">
    <property type="entry name" value="WHTH_GntR"/>
    <property type="match status" value="1"/>
</dbReference>
<evidence type="ECO:0000256" key="3">
    <source>
        <dbReference type="ARBA" id="ARBA00023163"/>
    </source>
</evidence>
<dbReference type="PANTHER" id="PTHR38445:SF12">
    <property type="entry name" value="GNTR-FAMILY TRANSCRIPTIONAL REGULATOR"/>
    <property type="match status" value="1"/>
</dbReference>
<comment type="caution">
    <text evidence="5">The sequence shown here is derived from an EMBL/GenBank/DDBJ whole genome shotgun (WGS) entry which is preliminary data.</text>
</comment>
<dbReference type="SMART" id="SM00345">
    <property type="entry name" value="HTH_GNTR"/>
    <property type="match status" value="1"/>
</dbReference>
<keyword evidence="2" id="KW-0238">DNA-binding</keyword>
<dbReference type="InterPro" id="IPR036390">
    <property type="entry name" value="WH_DNA-bd_sf"/>
</dbReference>
<evidence type="ECO:0000313" key="6">
    <source>
        <dbReference type="Proteomes" id="UP000215145"/>
    </source>
</evidence>
<dbReference type="EMBL" id="NMUQ01000002">
    <property type="protein sequence ID" value="OXM14789.1"/>
    <property type="molecule type" value="Genomic_DNA"/>
</dbReference>
<evidence type="ECO:0000256" key="1">
    <source>
        <dbReference type="ARBA" id="ARBA00023015"/>
    </source>
</evidence>
<dbReference type="PANTHER" id="PTHR38445">
    <property type="entry name" value="HTH-TYPE TRANSCRIPTIONAL REPRESSOR YTRA"/>
    <property type="match status" value="1"/>
</dbReference>
<dbReference type="GO" id="GO:0003677">
    <property type="term" value="F:DNA binding"/>
    <property type="evidence" value="ECO:0007669"/>
    <property type="project" value="UniProtKB-KW"/>
</dbReference>
<dbReference type="SUPFAM" id="SSF46785">
    <property type="entry name" value="Winged helix' DNA-binding domain"/>
    <property type="match status" value="1"/>
</dbReference>
<dbReference type="RefSeq" id="WP_089525606.1">
    <property type="nucleotide sequence ID" value="NZ_NMUQ01000002.1"/>
</dbReference>
<dbReference type="PROSITE" id="PS50949">
    <property type="entry name" value="HTH_GNTR"/>
    <property type="match status" value="1"/>
</dbReference>
<dbReference type="GO" id="GO:0003700">
    <property type="term" value="F:DNA-binding transcription factor activity"/>
    <property type="evidence" value="ECO:0007669"/>
    <property type="project" value="InterPro"/>
</dbReference>
<keyword evidence="6" id="KW-1185">Reference proteome</keyword>
<evidence type="ECO:0000256" key="2">
    <source>
        <dbReference type="ARBA" id="ARBA00023125"/>
    </source>
</evidence>
<name>A0A229NYR6_9BACL</name>
<dbReference type="Pfam" id="PF00392">
    <property type="entry name" value="GntR"/>
    <property type="match status" value="1"/>
</dbReference>
<sequence length="142" mass="15847">MIITLDPDSSTPFYEQLRNQIVLGIATGQLEPGEKLPTVRQLAEELSMNPMTVNKAYALMKQEGFIAIDRRHGAKVKPQLKASQERKELPPRLEQELQLLIAEASIHGMDREGFQEACGRIFARMAGGIDQDTDSTEHQTDG</sequence>
<feature type="domain" description="HTH gntR-type" evidence="4">
    <location>
        <begin position="11"/>
        <end position="79"/>
    </location>
</feature>
<gene>
    <name evidence="5" type="ORF">CGZ75_18125</name>
</gene>
<evidence type="ECO:0000313" key="5">
    <source>
        <dbReference type="EMBL" id="OXM14789.1"/>
    </source>
</evidence>
<keyword evidence="1" id="KW-0805">Transcription regulation</keyword>
<dbReference type="InterPro" id="IPR036388">
    <property type="entry name" value="WH-like_DNA-bd_sf"/>
</dbReference>
<dbReference type="InterPro" id="IPR000524">
    <property type="entry name" value="Tscrpt_reg_HTH_GntR"/>
</dbReference>